<dbReference type="InterPro" id="IPR001478">
    <property type="entry name" value="PDZ"/>
</dbReference>
<evidence type="ECO:0000256" key="4">
    <source>
        <dbReference type="ARBA" id="ARBA00022825"/>
    </source>
</evidence>
<evidence type="ECO:0000313" key="8">
    <source>
        <dbReference type="EMBL" id="SCQ19005.1"/>
    </source>
</evidence>
<keyword evidence="3 5" id="KW-0378">Hydrolase</keyword>
<evidence type="ECO:0000256" key="5">
    <source>
        <dbReference type="RuleBase" id="RU004404"/>
    </source>
</evidence>
<dbReference type="Pfam" id="PF00595">
    <property type="entry name" value="PDZ"/>
    <property type="match status" value="1"/>
</dbReference>
<dbReference type="Proteomes" id="UP000182057">
    <property type="component" value="Unassembled WGS sequence"/>
</dbReference>
<dbReference type="SUPFAM" id="SSF52096">
    <property type="entry name" value="ClpP/crotonase"/>
    <property type="match status" value="1"/>
</dbReference>
<dbReference type="Gene3D" id="3.30.750.44">
    <property type="match status" value="1"/>
</dbReference>
<dbReference type="GO" id="GO:0008236">
    <property type="term" value="F:serine-type peptidase activity"/>
    <property type="evidence" value="ECO:0007669"/>
    <property type="project" value="UniProtKB-KW"/>
</dbReference>
<sequence length="547" mass="61748">MNHSRRYILWIFVAIIISLGIGLWLGAYLYSRSPRMREVNAGKNKINTILNIIDTQYVDTVNMNDLVNKTAASLISELDPHSVLIPAENVQAVNEDLEGSFSGIGVSFNVINDTILIITVMPGGPAEKAGLQPFDRIISINDSTYAGQKYSQAEIMRNLRGPRDSKVKLGIQRDRSSELAFFEVTRGEVPNHSIEVSYKIGRKIGYIKIRSFARTTYNEFITAIAKLKEEGCTDFIIDLRDNAGGMLDAAVRMLNEFIPRGRPIVYMEGKAYRRQDFHADGSGSCQEVPIIVLTDELSGSASEIFAGAIQDNDRGLIIGRRSFGKGLVQAPIPLSDGSELRLTIARYYTPSGRCIQKMYQLGKSDEYEQDLYQRFIHGEFDSADSIKMDQSSVYKTLGGRTVYGGGGIMPDIFIPRDTSHITSYYNSVMNKGLLYQFTIEYAARNYKSLSAFKTYQDLYAYLQQLPVLSEFTDYAEHKGVKKRPMLINISRNLIEKSIQSYIVRHFFDYAGFYPVFQKDDVTLRRAVQVLEEGRWRPEIPAEEKGKP</sequence>
<protein>
    <submittedName>
        <fullName evidence="8">Putative CtpA-like serine protease</fullName>
        <ecNumber evidence="8">3.4.21.-</ecNumber>
    </submittedName>
</protein>
<feature type="domain" description="PDZ" evidence="7">
    <location>
        <begin position="90"/>
        <end position="160"/>
    </location>
</feature>
<dbReference type="InterPro" id="IPR036034">
    <property type="entry name" value="PDZ_sf"/>
</dbReference>
<accession>A0A1D3UFR7</accession>
<dbReference type="NCBIfam" id="TIGR00225">
    <property type="entry name" value="prc"/>
    <property type="match status" value="1"/>
</dbReference>
<dbReference type="PANTHER" id="PTHR32060">
    <property type="entry name" value="TAIL-SPECIFIC PROTEASE"/>
    <property type="match status" value="1"/>
</dbReference>
<keyword evidence="6" id="KW-0472">Membrane</keyword>
<dbReference type="GO" id="GO:0030288">
    <property type="term" value="C:outer membrane-bounded periplasmic space"/>
    <property type="evidence" value="ECO:0007669"/>
    <property type="project" value="TreeGrafter"/>
</dbReference>
<organism evidence="8 9">
    <name type="scientific">Tannerella forsythia</name>
    <name type="common">Bacteroides forsythus</name>
    <dbReference type="NCBI Taxonomy" id="28112"/>
    <lineage>
        <taxon>Bacteria</taxon>
        <taxon>Pseudomonadati</taxon>
        <taxon>Bacteroidota</taxon>
        <taxon>Bacteroidia</taxon>
        <taxon>Bacteroidales</taxon>
        <taxon>Tannerellaceae</taxon>
        <taxon>Tannerella</taxon>
    </lineage>
</organism>
<dbReference type="SMART" id="SM00245">
    <property type="entry name" value="TSPc"/>
    <property type="match status" value="1"/>
</dbReference>
<feature type="transmembrane region" description="Helical" evidence="6">
    <location>
        <begin position="7"/>
        <end position="30"/>
    </location>
</feature>
<keyword evidence="4 5" id="KW-0720">Serine protease</keyword>
<dbReference type="GO" id="GO:0004175">
    <property type="term" value="F:endopeptidase activity"/>
    <property type="evidence" value="ECO:0007669"/>
    <property type="project" value="TreeGrafter"/>
</dbReference>
<dbReference type="Pfam" id="PF03572">
    <property type="entry name" value="Peptidase_S41"/>
    <property type="match status" value="1"/>
</dbReference>
<dbReference type="Gene3D" id="2.30.42.10">
    <property type="match status" value="1"/>
</dbReference>
<dbReference type="PANTHER" id="PTHR32060:SF30">
    <property type="entry name" value="CARBOXY-TERMINAL PROCESSING PROTEASE CTPA"/>
    <property type="match status" value="1"/>
</dbReference>
<dbReference type="SUPFAM" id="SSF50156">
    <property type="entry name" value="PDZ domain-like"/>
    <property type="match status" value="1"/>
</dbReference>
<proteinExistence type="inferred from homology"/>
<dbReference type="EMBL" id="FMMM01000021">
    <property type="protein sequence ID" value="SCQ19005.1"/>
    <property type="molecule type" value="Genomic_DNA"/>
</dbReference>
<dbReference type="Gene3D" id="3.90.226.10">
    <property type="entry name" value="2-enoyl-CoA Hydratase, Chain A, domain 1"/>
    <property type="match status" value="1"/>
</dbReference>
<dbReference type="EC" id="3.4.21.-" evidence="8"/>
<dbReference type="GO" id="GO:0006508">
    <property type="term" value="P:proteolysis"/>
    <property type="evidence" value="ECO:0007669"/>
    <property type="project" value="UniProtKB-KW"/>
</dbReference>
<evidence type="ECO:0000256" key="6">
    <source>
        <dbReference type="SAM" id="Phobius"/>
    </source>
</evidence>
<reference evidence="8 9" key="1">
    <citation type="submission" date="2016-09" db="EMBL/GenBank/DDBJ databases">
        <authorList>
            <person name="Capua I."/>
            <person name="De Benedictis P."/>
            <person name="Joannis T."/>
            <person name="Lombin L.H."/>
            <person name="Cattoli G."/>
        </authorList>
    </citation>
    <scope>NUCLEOTIDE SEQUENCE [LARGE SCALE GENOMIC DNA]</scope>
    <source>
        <strain evidence="8 9">UB20</strain>
    </source>
</reference>
<keyword evidence="2 5" id="KW-0645">Protease</keyword>
<dbReference type="GO" id="GO:0007165">
    <property type="term" value="P:signal transduction"/>
    <property type="evidence" value="ECO:0007669"/>
    <property type="project" value="TreeGrafter"/>
</dbReference>
<evidence type="ECO:0000256" key="3">
    <source>
        <dbReference type="ARBA" id="ARBA00022801"/>
    </source>
</evidence>
<evidence type="ECO:0000256" key="1">
    <source>
        <dbReference type="ARBA" id="ARBA00009179"/>
    </source>
</evidence>
<keyword evidence="6" id="KW-1133">Transmembrane helix</keyword>
<dbReference type="InterPro" id="IPR004447">
    <property type="entry name" value="Peptidase_S41A"/>
</dbReference>
<evidence type="ECO:0000313" key="9">
    <source>
        <dbReference type="Proteomes" id="UP000182057"/>
    </source>
</evidence>
<evidence type="ECO:0000256" key="2">
    <source>
        <dbReference type="ARBA" id="ARBA00022670"/>
    </source>
</evidence>
<dbReference type="InterPro" id="IPR029045">
    <property type="entry name" value="ClpP/crotonase-like_dom_sf"/>
</dbReference>
<name>A0A1D3UFR7_TANFO</name>
<dbReference type="AlphaFoldDB" id="A0A1D3UFR7"/>
<gene>
    <name evidence="8" type="ORF">TFUB20_00554</name>
</gene>
<dbReference type="RefSeq" id="WP_060830683.1">
    <property type="nucleotide sequence ID" value="NZ_CAJPTF010000075.1"/>
</dbReference>
<dbReference type="CDD" id="cd07560">
    <property type="entry name" value="Peptidase_S41_CPP"/>
    <property type="match status" value="1"/>
</dbReference>
<dbReference type="SMART" id="SM00228">
    <property type="entry name" value="PDZ"/>
    <property type="match status" value="1"/>
</dbReference>
<comment type="similarity">
    <text evidence="1 5">Belongs to the peptidase S41A family.</text>
</comment>
<evidence type="ECO:0000259" key="7">
    <source>
        <dbReference type="PROSITE" id="PS50106"/>
    </source>
</evidence>
<dbReference type="InterPro" id="IPR005151">
    <property type="entry name" value="Tail-specific_protease"/>
</dbReference>
<keyword evidence="6" id="KW-0812">Transmembrane</keyword>
<dbReference type="CDD" id="cd06782">
    <property type="entry name" value="cpPDZ_CPP-like"/>
    <property type="match status" value="1"/>
</dbReference>
<dbReference type="PROSITE" id="PS50106">
    <property type="entry name" value="PDZ"/>
    <property type="match status" value="1"/>
</dbReference>